<feature type="non-terminal residue" evidence="2">
    <location>
        <position position="297"/>
    </location>
</feature>
<dbReference type="NCBIfam" id="TIGR02452">
    <property type="entry name" value="TIGR02452 family protein"/>
    <property type="match status" value="2"/>
</dbReference>
<dbReference type="Gene3D" id="3.40.220.10">
    <property type="entry name" value="Leucine Aminopeptidase, subunit E, domain 1"/>
    <property type="match status" value="1"/>
</dbReference>
<comment type="caution">
    <text evidence="2">The sequence shown here is derived from an EMBL/GenBank/DDBJ whole genome shotgun (WGS) entry which is preliminary data.</text>
</comment>
<evidence type="ECO:0000259" key="1">
    <source>
        <dbReference type="Pfam" id="PF10021"/>
    </source>
</evidence>
<keyword evidence="3" id="KW-1185">Reference proteome</keyword>
<proteinExistence type="predicted"/>
<dbReference type="SUPFAM" id="SSF52949">
    <property type="entry name" value="Macro domain-like"/>
    <property type="match status" value="1"/>
</dbReference>
<protein>
    <recommendedName>
        <fullName evidence="1">Microbial-type PARG catalytic domain-containing protein</fullName>
    </recommendedName>
</protein>
<organism evidence="2 3">
    <name type="scientific">Roridomyces roridus</name>
    <dbReference type="NCBI Taxonomy" id="1738132"/>
    <lineage>
        <taxon>Eukaryota</taxon>
        <taxon>Fungi</taxon>
        <taxon>Dikarya</taxon>
        <taxon>Basidiomycota</taxon>
        <taxon>Agaricomycotina</taxon>
        <taxon>Agaricomycetes</taxon>
        <taxon>Agaricomycetidae</taxon>
        <taxon>Agaricales</taxon>
        <taxon>Marasmiineae</taxon>
        <taxon>Mycenaceae</taxon>
        <taxon>Roridomyces</taxon>
    </lineage>
</organism>
<dbReference type="Proteomes" id="UP001221142">
    <property type="component" value="Unassembled WGS sequence"/>
</dbReference>
<gene>
    <name evidence="2" type="ORF">FB45DRAFT_782634</name>
</gene>
<dbReference type="EMBL" id="JARKIF010000002">
    <property type="protein sequence ID" value="KAJ7647718.1"/>
    <property type="molecule type" value="Genomic_DNA"/>
</dbReference>
<dbReference type="PIRSF" id="PIRSF014899">
    <property type="entry name" value="UCP014899"/>
    <property type="match status" value="1"/>
</dbReference>
<name>A0AAD7G0E3_9AGAR</name>
<accession>A0AAD7G0E3</accession>
<dbReference type="PANTHER" id="PTHR35596">
    <property type="entry name" value="DUF2263 DOMAIN-CONTAINING PROTEIN"/>
    <property type="match status" value="1"/>
</dbReference>
<evidence type="ECO:0000313" key="2">
    <source>
        <dbReference type="EMBL" id="KAJ7647718.1"/>
    </source>
</evidence>
<sequence length="297" mass="32277">MPHPVLAKIAQDTLTAVANGHFVDENGTHTIHDLSKSPSATKYYPPDSSLLSAWASSNNPRATPTTTQLLLCKNSTIEGVQLCAPEGRKIGVLNFASATRPGGGFLTGARAQEESIARSSNIYSSLMTPEGQRFYAMHTTGTKTKYYTHAMVYTRGVQFFRSDNGDWVPPTTVDVLTSAAVNAGVVRTREGGSGGIKAYFKPVGTKTTPSVDVESKIEEVMRERMARVLYLFEQEGAEDLVLGSFGTGVFQNKVPMVAKLWVELLAAPGARFSGSFHRVAFAIIDQKTWAIFKEVFD</sequence>
<dbReference type="InterPro" id="IPR012664">
    <property type="entry name" value="CHP02452"/>
</dbReference>
<dbReference type="PANTHER" id="PTHR35596:SF1">
    <property type="entry name" value="MICROBIAL-TYPE PARG CATALYTIC DOMAIN-CONTAINING PROTEIN"/>
    <property type="match status" value="1"/>
</dbReference>
<dbReference type="AlphaFoldDB" id="A0AAD7G0E3"/>
<evidence type="ECO:0000313" key="3">
    <source>
        <dbReference type="Proteomes" id="UP001221142"/>
    </source>
</evidence>
<dbReference type="InterPro" id="IPR043472">
    <property type="entry name" value="Macro_dom-like"/>
</dbReference>
<feature type="domain" description="Microbial-type PARG catalytic" evidence="1">
    <location>
        <begin position="10"/>
        <end position="161"/>
    </location>
</feature>
<dbReference type="Pfam" id="PF10021">
    <property type="entry name" value="PARG_cat_microb"/>
    <property type="match status" value="1"/>
</dbReference>
<dbReference type="InterPro" id="IPR019261">
    <property type="entry name" value="PARG_cat_microbial"/>
</dbReference>
<reference evidence="2" key="1">
    <citation type="submission" date="2023-03" db="EMBL/GenBank/DDBJ databases">
        <title>Massive genome expansion in bonnet fungi (Mycena s.s.) driven by repeated elements and novel gene families across ecological guilds.</title>
        <authorList>
            <consortium name="Lawrence Berkeley National Laboratory"/>
            <person name="Harder C.B."/>
            <person name="Miyauchi S."/>
            <person name="Viragh M."/>
            <person name="Kuo A."/>
            <person name="Thoen E."/>
            <person name="Andreopoulos B."/>
            <person name="Lu D."/>
            <person name="Skrede I."/>
            <person name="Drula E."/>
            <person name="Henrissat B."/>
            <person name="Morin E."/>
            <person name="Kohler A."/>
            <person name="Barry K."/>
            <person name="LaButti K."/>
            <person name="Morin E."/>
            <person name="Salamov A."/>
            <person name="Lipzen A."/>
            <person name="Mereny Z."/>
            <person name="Hegedus B."/>
            <person name="Baldrian P."/>
            <person name="Stursova M."/>
            <person name="Weitz H."/>
            <person name="Taylor A."/>
            <person name="Grigoriev I.V."/>
            <person name="Nagy L.G."/>
            <person name="Martin F."/>
            <person name="Kauserud H."/>
        </authorList>
    </citation>
    <scope>NUCLEOTIDE SEQUENCE</scope>
    <source>
        <strain evidence="2">9284</strain>
    </source>
</reference>